<gene>
    <name evidence="2" type="ORF">CDV56_109601</name>
</gene>
<dbReference type="EMBL" id="NKHU02000007">
    <property type="protein sequence ID" value="RHZ67379.1"/>
    <property type="molecule type" value="Genomic_DNA"/>
</dbReference>
<reference evidence="2" key="1">
    <citation type="submission" date="2018-08" db="EMBL/GenBank/DDBJ databases">
        <title>Draft genome sequence of azole-resistant Aspergillus thermomutatus (Neosartorya pseudofischeri) strain HMR AF 39, isolated from a human nasal aspirate.</title>
        <authorList>
            <person name="Parent-Michaud M."/>
            <person name="Dufresne P.J."/>
            <person name="Fournier E."/>
            <person name="Martineau C."/>
            <person name="Moreira S."/>
            <person name="Perkins V."/>
            <person name="De Repentigny L."/>
            <person name="Dufresne S.F."/>
        </authorList>
    </citation>
    <scope>NUCLEOTIDE SEQUENCE [LARGE SCALE GENOMIC DNA]</scope>
    <source>
        <strain evidence="2">HMR AF 39</strain>
    </source>
</reference>
<evidence type="ECO:0000259" key="1">
    <source>
        <dbReference type="Pfam" id="PF20150"/>
    </source>
</evidence>
<dbReference type="InterPro" id="IPR045518">
    <property type="entry name" value="2EXR"/>
</dbReference>
<comment type="caution">
    <text evidence="2">The sequence shown here is derived from an EMBL/GenBank/DDBJ whole genome shotgun (WGS) entry which is preliminary data.</text>
</comment>
<organism evidence="2 3">
    <name type="scientific">Aspergillus thermomutatus</name>
    <name type="common">Neosartorya pseudofischeri</name>
    <dbReference type="NCBI Taxonomy" id="41047"/>
    <lineage>
        <taxon>Eukaryota</taxon>
        <taxon>Fungi</taxon>
        <taxon>Dikarya</taxon>
        <taxon>Ascomycota</taxon>
        <taxon>Pezizomycotina</taxon>
        <taxon>Eurotiomycetes</taxon>
        <taxon>Eurotiomycetidae</taxon>
        <taxon>Eurotiales</taxon>
        <taxon>Aspergillaceae</taxon>
        <taxon>Aspergillus</taxon>
        <taxon>Aspergillus subgen. Fumigati</taxon>
    </lineage>
</organism>
<evidence type="ECO:0000313" key="2">
    <source>
        <dbReference type="EMBL" id="RHZ67379.1"/>
    </source>
</evidence>
<proteinExistence type="predicted"/>
<dbReference type="AlphaFoldDB" id="A0A397HVW3"/>
<dbReference type="GeneID" id="38131575"/>
<accession>A0A397HVW3</accession>
<dbReference type="PANTHER" id="PTHR35910">
    <property type="entry name" value="2EXR DOMAIN-CONTAINING PROTEIN"/>
    <property type="match status" value="1"/>
</dbReference>
<dbReference type="Proteomes" id="UP000215305">
    <property type="component" value="Unassembled WGS sequence"/>
</dbReference>
<dbReference type="VEuPathDB" id="FungiDB:CDV56_109601"/>
<dbReference type="Pfam" id="PF20150">
    <property type="entry name" value="2EXR"/>
    <property type="match status" value="1"/>
</dbReference>
<sequence length="205" mass="23875">MLLDTSNFHFFPLLPPEIRLRIWSFVLSTPRIIPIERGIHPTSRRYAQAFTSPVPNPVLLRVNHEARSEALRAYRPHFRTDHAPTCIYIAFDQDVIQLPEDVLPYLGSDELDHVQSLIVEVMDTSYFGHFYLPLLRGMTRLQRLDLVVAETGRHGHSWQPDRYMALREDFHEAMAAYPEWKCPNVRIVARHTGEEMGVICAEDWN</sequence>
<feature type="domain" description="2EXR" evidence="1">
    <location>
        <begin position="8"/>
        <end position="96"/>
    </location>
</feature>
<keyword evidence="3" id="KW-1185">Reference proteome</keyword>
<protein>
    <recommendedName>
        <fullName evidence="1">2EXR domain-containing protein</fullName>
    </recommendedName>
</protein>
<dbReference type="PANTHER" id="PTHR35910:SF1">
    <property type="entry name" value="2EXR DOMAIN-CONTAINING PROTEIN"/>
    <property type="match status" value="1"/>
</dbReference>
<evidence type="ECO:0000313" key="3">
    <source>
        <dbReference type="Proteomes" id="UP000215305"/>
    </source>
</evidence>
<dbReference type="RefSeq" id="XP_026618630.1">
    <property type="nucleotide sequence ID" value="XM_026763220.1"/>
</dbReference>
<name>A0A397HVW3_ASPTH</name>
<dbReference type="OrthoDB" id="3473305at2759"/>